<gene>
    <name evidence="1" type="ORF">LCGC14_2161250</name>
</gene>
<evidence type="ECO:0000313" key="1">
    <source>
        <dbReference type="EMBL" id="KKL64814.1"/>
    </source>
</evidence>
<accession>A0A0F9DSV7</accession>
<dbReference type="AlphaFoldDB" id="A0A0F9DSV7"/>
<reference evidence="1" key="1">
    <citation type="journal article" date="2015" name="Nature">
        <title>Complex archaea that bridge the gap between prokaryotes and eukaryotes.</title>
        <authorList>
            <person name="Spang A."/>
            <person name="Saw J.H."/>
            <person name="Jorgensen S.L."/>
            <person name="Zaremba-Niedzwiedzka K."/>
            <person name="Martijn J."/>
            <person name="Lind A.E."/>
            <person name="van Eijk R."/>
            <person name="Schleper C."/>
            <person name="Guy L."/>
            <person name="Ettema T.J."/>
        </authorList>
    </citation>
    <scope>NUCLEOTIDE SEQUENCE</scope>
</reference>
<organism evidence="1">
    <name type="scientific">marine sediment metagenome</name>
    <dbReference type="NCBI Taxonomy" id="412755"/>
    <lineage>
        <taxon>unclassified sequences</taxon>
        <taxon>metagenomes</taxon>
        <taxon>ecological metagenomes</taxon>
    </lineage>
</organism>
<dbReference type="Gene3D" id="2.60.40.1820">
    <property type="match status" value="1"/>
</dbReference>
<dbReference type="EMBL" id="LAZR01027733">
    <property type="protein sequence ID" value="KKL64814.1"/>
    <property type="molecule type" value="Genomic_DNA"/>
</dbReference>
<dbReference type="SUPFAM" id="SSF117070">
    <property type="entry name" value="LEA14-like"/>
    <property type="match status" value="1"/>
</dbReference>
<feature type="non-terminal residue" evidence="1">
    <location>
        <position position="1"/>
    </location>
</feature>
<protein>
    <submittedName>
        <fullName evidence="1">Uncharacterized protein</fullName>
    </submittedName>
</protein>
<proteinExistence type="predicted"/>
<name>A0A0F9DSV7_9ZZZZ</name>
<sequence length="90" mass="9645">SFALPLRSLTGVLNHADKTLLRIDQPSLNSVPAGETARITVRVKLDSAAALKAMTEALASRGRLRFKGNLSIDPPVALHEMLLEGLAKDD</sequence>
<comment type="caution">
    <text evidence="1">The sequence shown here is derived from an EMBL/GenBank/DDBJ whole genome shotgun (WGS) entry which is preliminary data.</text>
</comment>